<evidence type="ECO:0000313" key="8">
    <source>
        <dbReference type="Proteomes" id="UP000503330"/>
    </source>
</evidence>
<organism evidence="1 6">
    <name type="scientific">Clostridium innocuum</name>
    <dbReference type="NCBI Taxonomy" id="1522"/>
    <lineage>
        <taxon>Bacteria</taxon>
        <taxon>Bacillati</taxon>
        <taxon>Bacillota</taxon>
        <taxon>Clostridia</taxon>
        <taxon>Eubacteriales</taxon>
        <taxon>Clostridiaceae</taxon>
        <taxon>Clostridium</taxon>
    </lineage>
</organism>
<dbReference type="EMBL" id="WWTN01000046">
    <property type="protein sequence ID" value="MZH57882.1"/>
    <property type="molecule type" value="Genomic_DNA"/>
</dbReference>
<sequence length="228" mass="26353">MKGPGIKDYLEVIENMKVTAQKEGKAFIEVNSKELHANVSPNHATMPTCCQAIYKLMLEGDEILRRPKGNTGFGSHLTVRFYVEQLEERERMFPNKKRGRPAKSEEEKLAARKAKMKRNTEDLCNLIKSWLGEHGWEYIENKDFIEAHNESQRWVINVQGIKRGRKQTLPVKLSEVLKHIEDTNTHYSIAFNDSVSYRRQWNEIPKAVKNSLNMSVILADKKGNITEL</sequence>
<reference evidence="3" key="3">
    <citation type="journal article" date="2019" name="Nat. Med.">
        <title>A library of human gut bacterial isolates paired with longitudinal multiomics data enables mechanistic microbiome research.</title>
        <authorList>
            <person name="Poyet M."/>
            <person name="Groussin M."/>
            <person name="Gibbons S.M."/>
            <person name="Avila-Pacheco J."/>
            <person name="Jiang X."/>
            <person name="Kearney S.M."/>
            <person name="Perrotta A.R."/>
            <person name="Berdy B."/>
            <person name="Zhao S."/>
            <person name="Lieberman T.D."/>
            <person name="Swanson P.K."/>
            <person name="Smith M."/>
            <person name="Roesemann S."/>
            <person name="Alexander J.E."/>
            <person name="Rich S.A."/>
            <person name="Livny J."/>
            <person name="Vlamakis H."/>
            <person name="Clish C."/>
            <person name="Bullock K."/>
            <person name="Deik A."/>
            <person name="Scott J."/>
            <person name="Pierce K.A."/>
            <person name="Xavier R.J."/>
            <person name="Alm E.J."/>
        </authorList>
    </citation>
    <scope>NUCLEOTIDE SEQUENCE</scope>
    <source>
        <strain evidence="3">BIOML-A12</strain>
    </source>
</reference>
<dbReference type="GeneID" id="61928360"/>
<evidence type="ECO:0000313" key="7">
    <source>
        <dbReference type="Proteomes" id="UP000260025"/>
    </source>
</evidence>
<name>A0A099IAM7_CLOIN</name>
<gene>
    <name evidence="1" type="ORF">CIAN88_04730</name>
    <name evidence="5" type="ORF">DXA38_15315</name>
    <name evidence="4" type="ORF">G4D54_22445</name>
    <name evidence="3" type="ORF">GT664_19510</name>
    <name evidence="2" type="ORF">MKC95_13540</name>
</gene>
<dbReference type="OrthoDB" id="1550740at2"/>
<evidence type="ECO:0000313" key="4">
    <source>
        <dbReference type="EMBL" id="QJA05002.1"/>
    </source>
</evidence>
<reference evidence="4 8" key="4">
    <citation type="submission" date="2020-02" db="EMBL/GenBank/DDBJ databases">
        <authorList>
            <person name="Kociolek L.K."/>
            <person name="Ozer E.A."/>
        </authorList>
    </citation>
    <scope>NUCLEOTIDE SEQUENCE [LARGE SCALE GENOMIC DNA]</scope>
    <source>
        <strain evidence="4 8">ATCC 14501</strain>
    </source>
</reference>
<dbReference type="Proteomes" id="UP000260025">
    <property type="component" value="Unassembled WGS sequence"/>
</dbReference>
<dbReference type="Proteomes" id="UP000503330">
    <property type="component" value="Chromosome"/>
</dbReference>
<dbReference type="Proteomes" id="UP000030008">
    <property type="component" value="Unassembled WGS sequence"/>
</dbReference>
<dbReference type="EMBL" id="CP048838">
    <property type="protein sequence ID" value="QJA05002.1"/>
    <property type="molecule type" value="Genomic_DNA"/>
</dbReference>
<dbReference type="EMBL" id="JAKTMA010000023">
    <property type="protein sequence ID" value="MCR0233791.1"/>
    <property type="molecule type" value="Genomic_DNA"/>
</dbReference>
<protein>
    <submittedName>
        <fullName evidence="1">AT hook domain-containing protein</fullName>
    </submittedName>
</protein>
<accession>A0A099IAM7</accession>
<evidence type="ECO:0000313" key="3">
    <source>
        <dbReference type="EMBL" id="MZH57882.1"/>
    </source>
</evidence>
<evidence type="ECO:0000313" key="2">
    <source>
        <dbReference type="EMBL" id="MCR0233791.1"/>
    </source>
</evidence>
<dbReference type="RefSeq" id="WP_002606536.1">
    <property type="nucleotide sequence ID" value="NZ_AP025565.1"/>
</dbReference>
<reference evidence="1 6" key="1">
    <citation type="submission" date="2014-08" db="EMBL/GenBank/DDBJ databases">
        <title>Clostridium innocuum, an unnegligible vancomycin-resistant pathogen causing extra-intestinal infections.</title>
        <authorList>
            <person name="Feng Y."/>
            <person name="Chiu C.-H."/>
        </authorList>
    </citation>
    <scope>NUCLEOTIDE SEQUENCE [LARGE SCALE GENOMIC DNA]</scope>
    <source>
        <strain evidence="1 6">AN88</strain>
    </source>
</reference>
<evidence type="ECO:0000313" key="1">
    <source>
        <dbReference type="EMBL" id="KGJ54242.1"/>
    </source>
</evidence>
<dbReference type="AlphaFoldDB" id="A0A099IAM7"/>
<dbReference type="Proteomes" id="UP000604383">
    <property type="component" value="Unassembled WGS sequence"/>
</dbReference>
<proteinExistence type="predicted"/>
<evidence type="ECO:0000313" key="5">
    <source>
        <dbReference type="EMBL" id="RGC14012.1"/>
    </source>
</evidence>
<evidence type="ECO:0000313" key="6">
    <source>
        <dbReference type="Proteomes" id="UP000030008"/>
    </source>
</evidence>
<dbReference type="EMBL" id="QVEV01000025">
    <property type="protein sequence ID" value="RGC14012.1"/>
    <property type="molecule type" value="Genomic_DNA"/>
</dbReference>
<dbReference type="Proteomes" id="UP001203972">
    <property type="component" value="Unassembled WGS sequence"/>
</dbReference>
<reference evidence="5 7" key="2">
    <citation type="submission" date="2018-08" db="EMBL/GenBank/DDBJ databases">
        <title>A genome reference for cultivated species of the human gut microbiota.</title>
        <authorList>
            <person name="Zou Y."/>
            <person name="Xue W."/>
            <person name="Luo G."/>
        </authorList>
    </citation>
    <scope>NUCLEOTIDE SEQUENCE [LARGE SCALE GENOMIC DNA]</scope>
    <source>
        <strain evidence="5 7">OF01-2LB</strain>
    </source>
</reference>
<reference evidence="2" key="5">
    <citation type="journal article" date="2022" name="Clin. Infect. Dis.">
        <title>Association between Clostridium innocuum and antibiotic-associated diarrhea in adults and children: A cross-sectional study and comparative genomics analysis.</title>
        <authorList>
            <person name="Cherny K.E."/>
            <person name="Muscat E.B."/>
            <person name="Balaji A."/>
            <person name="Mukherjee J."/>
            <person name="Ozer E.A."/>
            <person name="Angarone M.P."/>
            <person name="Hauser A.R."/>
            <person name="Sichel J.S."/>
            <person name="Amponsah E."/>
            <person name="Kociolek L.K."/>
        </authorList>
    </citation>
    <scope>NUCLEOTIDE SEQUENCE</scope>
    <source>
        <strain evidence="2">NU1-AC-029v</strain>
    </source>
</reference>
<dbReference type="EMBL" id="JQIF01000019">
    <property type="protein sequence ID" value="KGJ54242.1"/>
    <property type="molecule type" value="Genomic_DNA"/>
</dbReference>